<evidence type="ECO:0000313" key="8">
    <source>
        <dbReference type="Proteomes" id="UP000005064"/>
    </source>
</evidence>
<feature type="non-terminal residue" evidence="7">
    <location>
        <position position="130"/>
    </location>
</feature>
<gene>
    <name evidence="7" type="ORF">AK37_00020</name>
</gene>
<feature type="transmembrane region" description="Helical" evidence="5">
    <location>
        <begin position="30"/>
        <end position="50"/>
    </location>
</feature>
<sequence length="130" mass="13964">MGLWGAVAGVATLVGPLAGGVLVDGLGWEWIFFVNVPVGIVGFALAVRYVPVLPTSPHRFDVLGMLLSGAGLFCLVFGIQEGNSFEWTARVWVLIGLGIVLLVVFVVQQSRNRGEPLVPLSLFRDRNFGL</sequence>
<dbReference type="AlphaFoldDB" id="H0JKA8"/>
<dbReference type="Proteomes" id="UP000005064">
    <property type="component" value="Unassembled WGS sequence"/>
</dbReference>
<dbReference type="SUPFAM" id="SSF103473">
    <property type="entry name" value="MFS general substrate transporter"/>
    <property type="match status" value="1"/>
</dbReference>
<evidence type="ECO:0000256" key="1">
    <source>
        <dbReference type="ARBA" id="ARBA00004651"/>
    </source>
</evidence>
<evidence type="ECO:0000256" key="5">
    <source>
        <dbReference type="SAM" id="Phobius"/>
    </source>
</evidence>
<dbReference type="EMBL" id="AHBW01000004">
    <property type="protein sequence ID" value="EHK87024.1"/>
    <property type="molecule type" value="Genomic_DNA"/>
</dbReference>
<dbReference type="PANTHER" id="PTHR42718:SF42">
    <property type="entry name" value="EXPORT PROTEIN"/>
    <property type="match status" value="1"/>
</dbReference>
<dbReference type="GO" id="GO:0005886">
    <property type="term" value="C:plasma membrane"/>
    <property type="evidence" value="ECO:0007669"/>
    <property type="project" value="UniProtKB-SubCell"/>
</dbReference>
<feature type="transmembrane region" description="Helical" evidence="5">
    <location>
        <begin position="62"/>
        <end position="79"/>
    </location>
</feature>
<dbReference type="GO" id="GO:0022857">
    <property type="term" value="F:transmembrane transporter activity"/>
    <property type="evidence" value="ECO:0007669"/>
    <property type="project" value="InterPro"/>
</dbReference>
<feature type="transmembrane region" description="Helical" evidence="5">
    <location>
        <begin position="91"/>
        <end position="107"/>
    </location>
</feature>
<dbReference type="InterPro" id="IPR036259">
    <property type="entry name" value="MFS_trans_sf"/>
</dbReference>
<dbReference type="InterPro" id="IPR020846">
    <property type="entry name" value="MFS_dom"/>
</dbReference>
<evidence type="ECO:0000256" key="4">
    <source>
        <dbReference type="ARBA" id="ARBA00023136"/>
    </source>
</evidence>
<evidence type="ECO:0000313" key="7">
    <source>
        <dbReference type="EMBL" id="EHK87024.1"/>
    </source>
</evidence>
<feature type="domain" description="Major facilitator superfamily (MFS) profile" evidence="6">
    <location>
        <begin position="1"/>
        <end position="130"/>
    </location>
</feature>
<evidence type="ECO:0000256" key="2">
    <source>
        <dbReference type="ARBA" id="ARBA00022692"/>
    </source>
</evidence>
<evidence type="ECO:0000256" key="3">
    <source>
        <dbReference type="ARBA" id="ARBA00022989"/>
    </source>
</evidence>
<organism evidence="7 8">
    <name type="scientific">Rhodococcus pyridinivorans AK37</name>
    <dbReference type="NCBI Taxonomy" id="1114960"/>
    <lineage>
        <taxon>Bacteria</taxon>
        <taxon>Bacillati</taxon>
        <taxon>Actinomycetota</taxon>
        <taxon>Actinomycetes</taxon>
        <taxon>Mycobacteriales</taxon>
        <taxon>Nocardiaceae</taxon>
        <taxon>Rhodococcus</taxon>
    </lineage>
</organism>
<comment type="subcellular location">
    <subcellularLocation>
        <location evidence="1">Cell membrane</location>
        <topology evidence="1">Multi-pass membrane protein</topology>
    </subcellularLocation>
</comment>
<proteinExistence type="predicted"/>
<keyword evidence="3 5" id="KW-1133">Transmembrane helix</keyword>
<comment type="caution">
    <text evidence="7">The sequence shown here is derived from an EMBL/GenBank/DDBJ whole genome shotgun (WGS) entry which is preliminary data.</text>
</comment>
<dbReference type="InterPro" id="IPR011701">
    <property type="entry name" value="MFS"/>
</dbReference>
<accession>H0JKA8</accession>
<protein>
    <submittedName>
        <fullName evidence="7">Drug resistance efflux protein</fullName>
    </submittedName>
</protein>
<dbReference type="Gene3D" id="1.20.1720.10">
    <property type="entry name" value="Multidrug resistance protein D"/>
    <property type="match status" value="1"/>
</dbReference>
<evidence type="ECO:0000259" key="6">
    <source>
        <dbReference type="PROSITE" id="PS50850"/>
    </source>
</evidence>
<dbReference type="PROSITE" id="PS50850">
    <property type="entry name" value="MFS"/>
    <property type="match status" value="1"/>
</dbReference>
<dbReference type="Pfam" id="PF07690">
    <property type="entry name" value="MFS_1"/>
    <property type="match status" value="1"/>
</dbReference>
<reference evidence="7 8" key="1">
    <citation type="submission" date="2011-12" db="EMBL/GenBank/DDBJ databases">
        <authorList>
            <person name="Kriszt B."/>
            <person name="Tancsics A."/>
            <person name="Cserhati M."/>
            <person name="Toth A."/>
            <person name="Nagy I."/>
            <person name="Horvath B."/>
            <person name="Tamura T."/>
            <person name="Kukolya J."/>
            <person name="Szoboszlay S."/>
        </authorList>
    </citation>
    <scope>NUCLEOTIDE SEQUENCE [LARGE SCALE GENOMIC DNA]</scope>
    <source>
        <strain evidence="7 8">AK37</strain>
    </source>
</reference>
<dbReference type="PANTHER" id="PTHR42718">
    <property type="entry name" value="MAJOR FACILITATOR SUPERFAMILY MULTIDRUG TRANSPORTER MFSC"/>
    <property type="match status" value="1"/>
</dbReference>
<keyword evidence="4 5" id="KW-0472">Membrane</keyword>
<keyword evidence="2 5" id="KW-0812">Transmembrane</keyword>
<name>H0JKA8_9NOCA</name>